<evidence type="ECO:0000256" key="2">
    <source>
        <dbReference type="SAM" id="Phobius"/>
    </source>
</evidence>
<keyword evidence="4" id="KW-1185">Reference proteome</keyword>
<reference evidence="3 4" key="1">
    <citation type="submission" date="2023-09" db="EMBL/GenBank/DDBJ databases">
        <title>Complete-Gapless Cercospora beticola genome.</title>
        <authorList>
            <person name="Wyatt N.A."/>
            <person name="Spanner R.E."/>
            <person name="Bolton M.D."/>
        </authorList>
    </citation>
    <scope>NUCLEOTIDE SEQUENCE [LARGE SCALE GENOMIC DNA]</scope>
    <source>
        <strain evidence="3">Cb09-40</strain>
    </source>
</reference>
<keyword evidence="2" id="KW-0472">Membrane</keyword>
<accession>A0ABZ0NZU7</accession>
<keyword evidence="2" id="KW-0812">Transmembrane</keyword>
<protein>
    <submittedName>
        <fullName evidence="3">Uncharacterized protein</fullName>
    </submittedName>
</protein>
<dbReference type="EMBL" id="CP134189">
    <property type="protein sequence ID" value="WPB05084.1"/>
    <property type="molecule type" value="Genomic_DNA"/>
</dbReference>
<dbReference type="Proteomes" id="UP001302367">
    <property type="component" value="Chromosome 6"/>
</dbReference>
<evidence type="ECO:0000313" key="3">
    <source>
        <dbReference type="EMBL" id="WPB05084.1"/>
    </source>
</evidence>
<keyword evidence="2" id="KW-1133">Transmembrane helix</keyword>
<evidence type="ECO:0000256" key="1">
    <source>
        <dbReference type="SAM" id="MobiDB-lite"/>
    </source>
</evidence>
<sequence length="154" mass="16897">MGAYVALTLRARGLVSILLGIYGAFYPKEFFNWMISPGWEGSHSCDATLNIALNRATMQHGWQLVVIGALFLLLAGETSLHKTATSIAIFASSSALGVFFGSDGPRGVALYHLAWCFLHTVSYEVDRRKDKRQEMSNGTHRNEASSDEKAQSVL</sequence>
<feature type="transmembrane region" description="Helical" evidence="2">
    <location>
        <begin position="7"/>
        <end position="26"/>
    </location>
</feature>
<organism evidence="3 4">
    <name type="scientific">Cercospora beticola</name>
    <name type="common">Sugarbeet leaf spot fungus</name>
    <dbReference type="NCBI Taxonomy" id="122368"/>
    <lineage>
        <taxon>Eukaryota</taxon>
        <taxon>Fungi</taxon>
        <taxon>Dikarya</taxon>
        <taxon>Ascomycota</taxon>
        <taxon>Pezizomycotina</taxon>
        <taxon>Dothideomycetes</taxon>
        <taxon>Dothideomycetidae</taxon>
        <taxon>Mycosphaerellales</taxon>
        <taxon>Mycosphaerellaceae</taxon>
        <taxon>Cercospora</taxon>
    </lineage>
</organism>
<proteinExistence type="predicted"/>
<dbReference type="GeneID" id="35432314"/>
<gene>
    <name evidence="3" type="ORF">RHO25_009734</name>
</gene>
<name>A0ABZ0NZU7_CERBT</name>
<evidence type="ECO:0000313" key="4">
    <source>
        <dbReference type="Proteomes" id="UP001302367"/>
    </source>
</evidence>
<feature type="transmembrane region" description="Helical" evidence="2">
    <location>
        <begin position="60"/>
        <end position="76"/>
    </location>
</feature>
<dbReference type="RefSeq" id="XP_065459281.1">
    <property type="nucleotide sequence ID" value="XM_065603209.1"/>
</dbReference>
<feature type="region of interest" description="Disordered" evidence="1">
    <location>
        <begin position="129"/>
        <end position="154"/>
    </location>
</feature>